<dbReference type="GO" id="GO:0003676">
    <property type="term" value="F:nucleic acid binding"/>
    <property type="evidence" value="ECO:0007669"/>
    <property type="project" value="InterPro"/>
</dbReference>
<feature type="compositionally biased region" description="Polar residues" evidence="2">
    <location>
        <begin position="236"/>
        <end position="248"/>
    </location>
</feature>
<dbReference type="PROSITE" id="PS50158">
    <property type="entry name" value="ZF_CCHC"/>
    <property type="match status" value="1"/>
</dbReference>
<dbReference type="PANTHER" id="PTHR35317:SF28">
    <property type="entry name" value="ZINC FINGER, CCHC-TYPE, RIBONUCLEASE H-LIKE DOMAIN, GAG-PRE-INTEGRASE DOMAIN PROTEIN-RELATED"/>
    <property type="match status" value="1"/>
</dbReference>
<sequence>MIFFIKTLDEKAWRALVAGYDSPMITVNGISVPKPEVDWTDAEVQASVGNARALNAIFNSVDLNVFKLINSCSTTKEAWKTLEVAYEDISKVKISRLLLITSKFKALRMTEDESVFDYNKRVLEITNESLLLGEKIPDSKIVRKVLRSLPRKFDMKVIAIEEAHDITTLKLNELFGSFRTFEMATADRESKKVKGIVFISTHVGEKAVSDTEANMDESIALLTKQFTNALRKLKNTKATGMNAQTSNPYRRRKGDDTTRRNNENSDRRSDGYIKKKKGDIRIFRCRECGGVGHYQPECPTYLRKQKKNFRVTLSDEEYGDSREDDGNINAFTIRITDENSDDDSESSEENKNDDLTIEKLALWKEDCEARAIQKGKDTRPYRRK</sequence>
<evidence type="ECO:0000256" key="1">
    <source>
        <dbReference type="PROSITE-ProRule" id="PRU00047"/>
    </source>
</evidence>
<dbReference type="InterPro" id="IPR036875">
    <property type="entry name" value="Znf_CCHC_sf"/>
</dbReference>
<comment type="caution">
    <text evidence="5">The sequence shown here is derived from an EMBL/GenBank/DDBJ whole genome shotgun (WGS) entry which is preliminary data.</text>
</comment>
<evidence type="ECO:0000313" key="6">
    <source>
        <dbReference type="Proteomes" id="UP000321393"/>
    </source>
</evidence>
<dbReference type="EMBL" id="SSTD01020124">
    <property type="protein sequence ID" value="TYJ95643.1"/>
    <property type="molecule type" value="Genomic_DNA"/>
</dbReference>
<feature type="region of interest" description="Disordered" evidence="2">
    <location>
        <begin position="233"/>
        <end position="271"/>
    </location>
</feature>
<dbReference type="OrthoDB" id="1931687at2759"/>
<evidence type="ECO:0000313" key="4">
    <source>
        <dbReference type="EMBL" id="KAA0033544.1"/>
    </source>
</evidence>
<dbReference type="STRING" id="1194695.A0A5D3B8M8"/>
<dbReference type="PANTHER" id="PTHR35317">
    <property type="entry name" value="OS04G0629600 PROTEIN"/>
    <property type="match status" value="1"/>
</dbReference>
<gene>
    <name evidence="5" type="ORF">E5676_scaffold104G00680</name>
    <name evidence="4" type="ORF">E6C27_scaffold261G00950</name>
</gene>
<keyword evidence="1" id="KW-0862">Zinc</keyword>
<name>A0A5D3B8M8_CUCMM</name>
<evidence type="ECO:0000313" key="5">
    <source>
        <dbReference type="EMBL" id="TYJ95643.1"/>
    </source>
</evidence>
<dbReference type="GO" id="GO:0008270">
    <property type="term" value="F:zinc ion binding"/>
    <property type="evidence" value="ECO:0007669"/>
    <property type="project" value="UniProtKB-KW"/>
</dbReference>
<proteinExistence type="predicted"/>
<reference evidence="6 7" key="1">
    <citation type="submission" date="2019-08" db="EMBL/GenBank/DDBJ databases">
        <title>Draft genome sequences of two oriental melons (Cucumis melo L. var makuwa).</title>
        <authorList>
            <person name="Kwon S.-Y."/>
        </authorList>
    </citation>
    <scope>NUCLEOTIDE SEQUENCE [LARGE SCALE GENOMIC DNA]</scope>
    <source>
        <strain evidence="7">cv. Chang Bougi</strain>
        <strain evidence="6">cv. SW 3</strain>
        <tissue evidence="5">Leaf</tissue>
    </source>
</reference>
<accession>A0A5D3B8M8</accession>
<dbReference type="SUPFAM" id="SSF57756">
    <property type="entry name" value="Retrovirus zinc finger-like domains"/>
    <property type="match status" value="1"/>
</dbReference>
<evidence type="ECO:0000313" key="7">
    <source>
        <dbReference type="Proteomes" id="UP000321947"/>
    </source>
</evidence>
<keyword evidence="1" id="KW-0863">Zinc-finger</keyword>
<dbReference type="InterPro" id="IPR001878">
    <property type="entry name" value="Znf_CCHC"/>
</dbReference>
<organism evidence="5 7">
    <name type="scientific">Cucumis melo var. makuwa</name>
    <name type="common">Oriental melon</name>
    <dbReference type="NCBI Taxonomy" id="1194695"/>
    <lineage>
        <taxon>Eukaryota</taxon>
        <taxon>Viridiplantae</taxon>
        <taxon>Streptophyta</taxon>
        <taxon>Embryophyta</taxon>
        <taxon>Tracheophyta</taxon>
        <taxon>Spermatophyta</taxon>
        <taxon>Magnoliopsida</taxon>
        <taxon>eudicotyledons</taxon>
        <taxon>Gunneridae</taxon>
        <taxon>Pentapetalae</taxon>
        <taxon>rosids</taxon>
        <taxon>fabids</taxon>
        <taxon>Cucurbitales</taxon>
        <taxon>Cucurbitaceae</taxon>
        <taxon>Benincaseae</taxon>
        <taxon>Cucumis</taxon>
    </lineage>
</organism>
<protein>
    <submittedName>
        <fullName evidence="5">Gag-proteinase polyprotein</fullName>
    </submittedName>
</protein>
<evidence type="ECO:0000256" key="2">
    <source>
        <dbReference type="SAM" id="MobiDB-lite"/>
    </source>
</evidence>
<dbReference type="Proteomes" id="UP000321947">
    <property type="component" value="Unassembled WGS sequence"/>
</dbReference>
<evidence type="ECO:0000259" key="3">
    <source>
        <dbReference type="PROSITE" id="PS50158"/>
    </source>
</evidence>
<dbReference type="Proteomes" id="UP000321393">
    <property type="component" value="Unassembled WGS sequence"/>
</dbReference>
<dbReference type="EMBL" id="SSTE01020856">
    <property type="protein sequence ID" value="KAA0033544.1"/>
    <property type="molecule type" value="Genomic_DNA"/>
</dbReference>
<feature type="domain" description="CCHC-type" evidence="3">
    <location>
        <begin position="284"/>
        <end position="299"/>
    </location>
</feature>
<dbReference type="Pfam" id="PF14223">
    <property type="entry name" value="Retrotran_gag_2"/>
    <property type="match status" value="1"/>
</dbReference>
<keyword evidence="1" id="KW-0479">Metal-binding</keyword>
<dbReference type="AlphaFoldDB" id="A0A5D3B8M8"/>
<feature type="compositionally biased region" description="Basic and acidic residues" evidence="2">
    <location>
        <begin position="253"/>
        <end position="271"/>
    </location>
</feature>